<keyword evidence="5" id="KW-1185">Reference proteome</keyword>
<dbReference type="Pfam" id="PF14346">
    <property type="entry name" value="DUF4398"/>
    <property type="match status" value="1"/>
</dbReference>
<evidence type="ECO:0000313" key="4">
    <source>
        <dbReference type="EMBL" id="TDR22519.1"/>
    </source>
</evidence>
<comment type="caution">
    <text evidence="4">The sequence shown here is derived from an EMBL/GenBank/DDBJ whole genome shotgun (WGS) entry which is preliminary data.</text>
</comment>
<proteinExistence type="predicted"/>
<organism evidence="4 5">
    <name type="scientific">Marinicella litoralis</name>
    <dbReference type="NCBI Taxonomy" id="644220"/>
    <lineage>
        <taxon>Bacteria</taxon>
        <taxon>Pseudomonadati</taxon>
        <taxon>Pseudomonadota</taxon>
        <taxon>Gammaproteobacteria</taxon>
        <taxon>Lysobacterales</taxon>
        <taxon>Marinicellaceae</taxon>
        <taxon>Marinicella</taxon>
    </lineage>
</organism>
<keyword evidence="2" id="KW-0732">Signal</keyword>
<dbReference type="Proteomes" id="UP000295724">
    <property type="component" value="Unassembled WGS sequence"/>
</dbReference>
<dbReference type="InterPro" id="IPR025511">
    <property type="entry name" value="DUF4398"/>
</dbReference>
<dbReference type="AlphaFoldDB" id="A0A4R6XVD9"/>
<feature type="chain" id="PRO_5020519944" evidence="2">
    <location>
        <begin position="23"/>
        <end position="124"/>
    </location>
</feature>
<dbReference type="EMBL" id="SNZB01000002">
    <property type="protein sequence ID" value="TDR22519.1"/>
    <property type="molecule type" value="Genomic_DNA"/>
</dbReference>
<protein>
    <submittedName>
        <fullName evidence="4">Uncharacterized protein DUF4398</fullName>
    </submittedName>
</protein>
<evidence type="ECO:0000313" key="5">
    <source>
        <dbReference type="Proteomes" id="UP000295724"/>
    </source>
</evidence>
<evidence type="ECO:0000256" key="1">
    <source>
        <dbReference type="SAM" id="Coils"/>
    </source>
</evidence>
<dbReference type="RefSeq" id="WP_162846774.1">
    <property type="nucleotide sequence ID" value="NZ_NIHB01000002.1"/>
</dbReference>
<feature type="domain" description="DUF4398" evidence="3">
    <location>
        <begin position="30"/>
        <end position="102"/>
    </location>
</feature>
<evidence type="ECO:0000256" key="2">
    <source>
        <dbReference type="SAM" id="SignalP"/>
    </source>
</evidence>
<reference evidence="4 5" key="1">
    <citation type="submission" date="2019-03" db="EMBL/GenBank/DDBJ databases">
        <title>Genomic Encyclopedia of Type Strains, Phase IV (KMG-IV): sequencing the most valuable type-strain genomes for metagenomic binning, comparative biology and taxonomic classification.</title>
        <authorList>
            <person name="Goeker M."/>
        </authorList>
    </citation>
    <scope>NUCLEOTIDE SEQUENCE [LARGE SCALE GENOMIC DNA]</scope>
    <source>
        <strain evidence="4 5">DSM 25488</strain>
    </source>
</reference>
<feature type="coiled-coil region" evidence="1">
    <location>
        <begin position="89"/>
        <end position="116"/>
    </location>
</feature>
<keyword evidence="1" id="KW-0175">Coiled coil</keyword>
<gene>
    <name evidence="4" type="ORF">C8D91_1010</name>
</gene>
<evidence type="ECO:0000259" key="3">
    <source>
        <dbReference type="Pfam" id="PF14346"/>
    </source>
</evidence>
<name>A0A4R6XVD9_9GAMM</name>
<dbReference type="Gene3D" id="1.20.1270.390">
    <property type="match status" value="1"/>
</dbReference>
<feature type="signal peptide" evidence="2">
    <location>
        <begin position="1"/>
        <end position="22"/>
    </location>
</feature>
<accession>A0A4R6XVD9</accession>
<sequence>MQLKLILPLAFAMTTITLPAFADRDASNKAINQAKVLIESAERNGASMHASFLLKSSRDNLNKAMMQLDKRDWVEAEVSAKMAQRDAEVADAKSQAAKAEKSYTDLKASVDILKAELDRKRSMQ</sequence>